<evidence type="ECO:0000313" key="1">
    <source>
        <dbReference type="EMBL" id="RKD92447.1"/>
    </source>
</evidence>
<name>A0A419WAG6_9BACT</name>
<dbReference type="RefSeq" id="WP_170154555.1">
    <property type="nucleotide sequence ID" value="NZ_RAPN01000001.1"/>
</dbReference>
<dbReference type="Proteomes" id="UP000283387">
    <property type="component" value="Unassembled WGS sequence"/>
</dbReference>
<gene>
    <name evidence="1" type="ORF">BC643_2819</name>
</gene>
<dbReference type="AlphaFoldDB" id="A0A419WAG6"/>
<accession>A0A419WAG6</accession>
<sequence>MCFGLKLGKTVEGWFGIKNTMKVSYIFGGQMVGIENFSLATFGIMSGLILEEG</sequence>
<evidence type="ECO:0000313" key="2">
    <source>
        <dbReference type="Proteomes" id="UP000283387"/>
    </source>
</evidence>
<keyword evidence="2" id="KW-1185">Reference proteome</keyword>
<proteinExistence type="predicted"/>
<dbReference type="EMBL" id="RAPN01000001">
    <property type="protein sequence ID" value="RKD92447.1"/>
    <property type="molecule type" value="Genomic_DNA"/>
</dbReference>
<comment type="caution">
    <text evidence="1">The sequence shown here is derived from an EMBL/GenBank/DDBJ whole genome shotgun (WGS) entry which is preliminary data.</text>
</comment>
<reference evidence="1 2" key="1">
    <citation type="submission" date="2018-09" db="EMBL/GenBank/DDBJ databases">
        <title>Genomic Encyclopedia of Archaeal and Bacterial Type Strains, Phase II (KMG-II): from individual species to whole genera.</title>
        <authorList>
            <person name="Goeker M."/>
        </authorList>
    </citation>
    <scope>NUCLEOTIDE SEQUENCE [LARGE SCALE GENOMIC DNA]</scope>
    <source>
        <strain evidence="1 2">DSM 27148</strain>
    </source>
</reference>
<organism evidence="1 2">
    <name type="scientific">Mangrovibacterium diazotrophicum</name>
    <dbReference type="NCBI Taxonomy" id="1261403"/>
    <lineage>
        <taxon>Bacteria</taxon>
        <taxon>Pseudomonadati</taxon>
        <taxon>Bacteroidota</taxon>
        <taxon>Bacteroidia</taxon>
        <taxon>Marinilabiliales</taxon>
        <taxon>Prolixibacteraceae</taxon>
        <taxon>Mangrovibacterium</taxon>
    </lineage>
</organism>
<protein>
    <submittedName>
        <fullName evidence="1">Uncharacterized protein</fullName>
    </submittedName>
</protein>